<evidence type="ECO:0000313" key="5">
    <source>
        <dbReference type="WBParaSite" id="SMUV_0000249001-mRNA-1"/>
    </source>
</evidence>
<feature type="domain" description="Follistatin-like" evidence="3">
    <location>
        <begin position="20"/>
        <end position="40"/>
    </location>
</feature>
<dbReference type="Proteomes" id="UP000046393">
    <property type="component" value="Unplaced"/>
</dbReference>
<dbReference type="WBParaSite" id="SMUV_0000249001-mRNA-1">
    <property type="protein sequence ID" value="SMUV_0000249001-mRNA-1"/>
    <property type="gene ID" value="SMUV_0000249001"/>
</dbReference>
<feature type="domain" description="Follistatin-like" evidence="3">
    <location>
        <begin position="289"/>
        <end position="309"/>
    </location>
</feature>
<feature type="domain" description="Follistatin-like" evidence="3">
    <location>
        <begin position="329"/>
        <end position="349"/>
    </location>
</feature>
<accession>A0A158R466</accession>
<dbReference type="Gene3D" id="2.10.25.10">
    <property type="entry name" value="Laminin"/>
    <property type="match status" value="1"/>
</dbReference>
<dbReference type="InterPro" id="IPR003645">
    <property type="entry name" value="Fol_N"/>
</dbReference>
<protein>
    <submittedName>
        <fullName evidence="5">TIL domain-containing protein</fullName>
    </submittedName>
</protein>
<dbReference type="InterPro" id="IPR036084">
    <property type="entry name" value="Ser_inhib-like_sf"/>
</dbReference>
<dbReference type="InterPro" id="IPR002919">
    <property type="entry name" value="TIL_dom"/>
</dbReference>
<evidence type="ECO:0000256" key="2">
    <source>
        <dbReference type="SAM" id="SignalP"/>
    </source>
</evidence>
<evidence type="ECO:0000256" key="1">
    <source>
        <dbReference type="ARBA" id="ARBA00022900"/>
    </source>
</evidence>
<dbReference type="AlphaFoldDB" id="A0A158R466"/>
<feature type="domain" description="Follistatin-like" evidence="3">
    <location>
        <begin position="142"/>
        <end position="162"/>
    </location>
</feature>
<evidence type="ECO:0000313" key="4">
    <source>
        <dbReference type="Proteomes" id="UP000046393"/>
    </source>
</evidence>
<keyword evidence="4" id="KW-1185">Reference proteome</keyword>
<feature type="domain" description="Follistatin-like" evidence="3">
    <location>
        <begin position="179"/>
        <end position="199"/>
    </location>
</feature>
<sequence length="510" mass="55903">MTEYFQLLVILHAATIADASCIGIGCPLGQICNIDTGECTVVTSALNVDFCNNVTCPAGSRCDPTTGRCESLMLQLAPPLSYKTAAGKNLELVQYIRNNNMAEADGIQISCNYISCPYGYECNRLTGRCVIASYFRNADADLCLHVSCPRGYQCNTASGVCTRKQNTAKYRQSNMNNDRCFGVKCPYGTVCDSRNGGCISYRMSTSNNVMDLCYGIQCRIGECDPHTGRCLSTSLNRFTQQELRSKNLCTGVVCPFGVCDPETGRCAQYKWTRVQPPVVSQPASVPKSLCDGTQCPTGTYCDSNTGNCVSYKAGALSTPHGKQRSRKHLCADVKCPQGSSCDHNTGLCRQFRPIQSQTLFDLCTYVRCPNGYQCDSKTGVCSHGRPIRHMLSEPVSCPVHSHYVECGSPCPYTCNDVRRPCLNPCINTCQCDDTYVQVSLTNVTCVPAEQCKIYGRDLCTNLKCPDSMVCVDGYCNPVNCPHLIKPNLPKGCAYDLNRDERNCLVFDIIC</sequence>
<feature type="domain" description="Follistatin-like" evidence="3">
    <location>
        <begin position="50"/>
        <end position="70"/>
    </location>
</feature>
<feature type="chain" id="PRO_5007631524" evidence="2">
    <location>
        <begin position="20"/>
        <end position="510"/>
    </location>
</feature>
<organism evidence="4 5">
    <name type="scientific">Syphacia muris</name>
    <dbReference type="NCBI Taxonomy" id="451379"/>
    <lineage>
        <taxon>Eukaryota</taxon>
        <taxon>Metazoa</taxon>
        <taxon>Ecdysozoa</taxon>
        <taxon>Nematoda</taxon>
        <taxon>Chromadorea</taxon>
        <taxon>Rhabditida</taxon>
        <taxon>Spirurina</taxon>
        <taxon>Oxyuridomorpha</taxon>
        <taxon>Oxyuroidea</taxon>
        <taxon>Oxyuridae</taxon>
        <taxon>Syphacia</taxon>
    </lineage>
</organism>
<dbReference type="SUPFAM" id="SSF57567">
    <property type="entry name" value="Serine protease inhibitors"/>
    <property type="match status" value="1"/>
</dbReference>
<keyword evidence="1" id="KW-0646">Protease inhibitor</keyword>
<feature type="signal peptide" evidence="2">
    <location>
        <begin position="1"/>
        <end position="19"/>
    </location>
</feature>
<dbReference type="CDD" id="cd19941">
    <property type="entry name" value="TIL"/>
    <property type="match status" value="1"/>
</dbReference>
<name>A0A158R466_9BILA</name>
<reference evidence="5" key="1">
    <citation type="submission" date="2016-04" db="UniProtKB">
        <authorList>
            <consortium name="WormBaseParasite"/>
        </authorList>
    </citation>
    <scope>IDENTIFICATION</scope>
</reference>
<dbReference type="SMART" id="SM00274">
    <property type="entry name" value="FOLN"/>
    <property type="match status" value="8"/>
</dbReference>
<feature type="domain" description="Follistatin-like" evidence="3">
    <location>
        <begin position="110"/>
        <end position="130"/>
    </location>
</feature>
<feature type="domain" description="Follistatin-like" evidence="3">
    <location>
        <begin position="362"/>
        <end position="382"/>
    </location>
</feature>
<keyword evidence="1" id="KW-0722">Serine protease inhibitor</keyword>
<dbReference type="Pfam" id="PF01826">
    <property type="entry name" value="TIL"/>
    <property type="match status" value="1"/>
</dbReference>
<evidence type="ECO:0000259" key="3">
    <source>
        <dbReference type="SMART" id="SM00274"/>
    </source>
</evidence>
<dbReference type="GO" id="GO:0004867">
    <property type="term" value="F:serine-type endopeptidase inhibitor activity"/>
    <property type="evidence" value="ECO:0007669"/>
    <property type="project" value="UniProtKB-KW"/>
</dbReference>
<proteinExistence type="predicted"/>
<keyword evidence="2" id="KW-0732">Signal</keyword>